<dbReference type="GO" id="GO:0005975">
    <property type="term" value="P:carbohydrate metabolic process"/>
    <property type="evidence" value="ECO:0007669"/>
    <property type="project" value="InterPro"/>
</dbReference>
<dbReference type="Pfam" id="PF06662">
    <property type="entry name" value="C5-epim_C"/>
    <property type="match status" value="1"/>
</dbReference>
<dbReference type="WBParaSite" id="GPUH_0000219201-mRNA-1">
    <property type="protein sequence ID" value="GPUH_0000219201-mRNA-1"/>
    <property type="gene ID" value="GPUH_0000219201"/>
</dbReference>
<dbReference type="SUPFAM" id="SSF48208">
    <property type="entry name" value="Six-hairpin glycosidases"/>
    <property type="match status" value="1"/>
</dbReference>
<evidence type="ECO:0000313" key="2">
    <source>
        <dbReference type="WBParaSite" id="GPUH_0000219201-mRNA-1"/>
    </source>
</evidence>
<name>A0A183D0E6_9BILA</name>
<dbReference type="UniPathway" id="UPA00862"/>
<dbReference type="InterPro" id="IPR010598">
    <property type="entry name" value="C5-epim_C"/>
</dbReference>
<dbReference type="InterPro" id="IPR008928">
    <property type="entry name" value="6-hairpin_glycosidase_sf"/>
</dbReference>
<proteinExistence type="predicted"/>
<sequence length="301" mass="33344">LFQSEYYYSLGAKPKPIDWRWVCRDLLVDAGRALTSSLSSKKETILLHPGDVSLNSISFRGRSVIRDMKQRSSAHLEHFLIAAEWLAVNQDQQGGWPVPVERSIAEKRLVLPAGWHSAMAQGHALSVLVRAYAVTNDTKYLNVAKRALQLFRTAAAKGGVLNELFGHAWFEEYPTTPGTFVLNGFLYSLIGLYDISQIARTGAAAATVPHAVDLAAEAAALFSTGLESLRIFLPLFDTGSGTLYDLRHLGLKTAPNLARWDYHSVHIYLLKWLYVITGDGLLNDTANRWVAYAAGHRAKHN</sequence>
<dbReference type="PANTHER" id="PTHR13174:SF3">
    <property type="entry name" value="D-GLUCURONYL C5-EPIMERASE"/>
    <property type="match status" value="1"/>
</dbReference>
<dbReference type="InterPro" id="IPR039721">
    <property type="entry name" value="C5-epimerase"/>
</dbReference>
<feature type="domain" description="D-glucuronyl C5-epimerase C-terminal" evidence="1">
    <location>
        <begin position="90"/>
        <end position="289"/>
    </location>
</feature>
<accession>A0A183D0E6</accession>
<evidence type="ECO:0000259" key="1">
    <source>
        <dbReference type="Pfam" id="PF06662"/>
    </source>
</evidence>
<dbReference type="AlphaFoldDB" id="A0A183D0E6"/>
<organism evidence="2">
    <name type="scientific">Gongylonema pulchrum</name>
    <dbReference type="NCBI Taxonomy" id="637853"/>
    <lineage>
        <taxon>Eukaryota</taxon>
        <taxon>Metazoa</taxon>
        <taxon>Ecdysozoa</taxon>
        <taxon>Nematoda</taxon>
        <taxon>Chromadorea</taxon>
        <taxon>Rhabditida</taxon>
        <taxon>Spirurina</taxon>
        <taxon>Spiruromorpha</taxon>
        <taxon>Spiruroidea</taxon>
        <taxon>Gongylonematidae</taxon>
        <taxon>Gongylonema</taxon>
    </lineage>
</organism>
<reference evidence="2" key="1">
    <citation type="submission" date="2016-06" db="UniProtKB">
        <authorList>
            <consortium name="WormBaseParasite"/>
        </authorList>
    </citation>
    <scope>IDENTIFICATION</scope>
</reference>
<protein>
    <submittedName>
        <fullName evidence="2">Heparosan-N-sulfate-glucuronate 5-epimerase</fullName>
    </submittedName>
</protein>
<dbReference type="GO" id="GO:0030210">
    <property type="term" value="P:heparin proteoglycan biosynthetic process"/>
    <property type="evidence" value="ECO:0007669"/>
    <property type="project" value="UniProtKB-UniPathway"/>
</dbReference>
<dbReference type="GO" id="GO:0005794">
    <property type="term" value="C:Golgi apparatus"/>
    <property type="evidence" value="ECO:0007669"/>
    <property type="project" value="TreeGrafter"/>
</dbReference>
<dbReference type="PANTHER" id="PTHR13174">
    <property type="entry name" value="D-GLUCURONYL C5-EPIMERASE"/>
    <property type="match status" value="1"/>
</dbReference>
<dbReference type="GO" id="GO:0047464">
    <property type="term" value="F:heparosan-N-sulfate-glucuronate 5-epimerase activity"/>
    <property type="evidence" value="ECO:0007669"/>
    <property type="project" value="UniProtKB-EC"/>
</dbReference>
<dbReference type="GO" id="GO:0015012">
    <property type="term" value="P:heparan sulfate proteoglycan biosynthetic process"/>
    <property type="evidence" value="ECO:0007669"/>
    <property type="project" value="InterPro"/>
</dbReference>